<protein>
    <recommendedName>
        <fullName evidence="9">Kinesin motor domain-containing protein</fullName>
    </recommendedName>
</protein>
<evidence type="ECO:0000256" key="1">
    <source>
        <dbReference type="ARBA" id="ARBA00004496"/>
    </source>
</evidence>
<dbReference type="GO" id="GO:0003777">
    <property type="term" value="F:microtubule motor activity"/>
    <property type="evidence" value="ECO:0007669"/>
    <property type="project" value="InterPro"/>
</dbReference>
<feature type="compositionally biased region" description="Basic and acidic residues" evidence="8">
    <location>
        <begin position="964"/>
        <end position="981"/>
    </location>
</feature>
<evidence type="ECO:0000256" key="3">
    <source>
        <dbReference type="ARBA" id="ARBA00022741"/>
    </source>
</evidence>
<evidence type="ECO:0000259" key="9">
    <source>
        <dbReference type="PROSITE" id="PS50067"/>
    </source>
</evidence>
<dbReference type="PROSITE" id="PS50067">
    <property type="entry name" value="KINESIN_MOTOR_2"/>
    <property type="match status" value="1"/>
</dbReference>
<dbReference type="GO" id="GO:0007018">
    <property type="term" value="P:microtubule-based movement"/>
    <property type="evidence" value="ECO:0007669"/>
    <property type="project" value="InterPro"/>
</dbReference>
<feature type="coiled-coil region" evidence="7">
    <location>
        <begin position="442"/>
        <end position="518"/>
    </location>
</feature>
<dbReference type="InterPro" id="IPR001752">
    <property type="entry name" value="Kinesin_motor_dom"/>
</dbReference>
<keyword evidence="6" id="KW-0505">Motor protein</keyword>
<evidence type="ECO:0000256" key="5">
    <source>
        <dbReference type="ARBA" id="ARBA00023054"/>
    </source>
</evidence>
<feature type="compositionally biased region" description="Low complexity" evidence="8">
    <location>
        <begin position="1003"/>
        <end position="1018"/>
    </location>
</feature>
<evidence type="ECO:0000256" key="8">
    <source>
        <dbReference type="SAM" id="MobiDB-lite"/>
    </source>
</evidence>
<evidence type="ECO:0000256" key="4">
    <source>
        <dbReference type="ARBA" id="ARBA00022840"/>
    </source>
</evidence>
<dbReference type="Pfam" id="PF00225">
    <property type="entry name" value="Kinesin"/>
    <property type="match status" value="1"/>
</dbReference>
<dbReference type="GO" id="GO:0051231">
    <property type="term" value="P:spindle elongation"/>
    <property type="evidence" value="ECO:0007669"/>
    <property type="project" value="TreeGrafter"/>
</dbReference>
<proteinExistence type="inferred from homology"/>
<keyword evidence="11" id="KW-1185">Reference proteome</keyword>
<dbReference type="AlphaFoldDB" id="A0AAD2CUG1"/>
<keyword evidence="5 7" id="KW-0175">Coiled coil</keyword>
<evidence type="ECO:0000256" key="2">
    <source>
        <dbReference type="ARBA" id="ARBA00022490"/>
    </source>
</evidence>
<dbReference type="GO" id="GO:0008017">
    <property type="term" value="F:microtubule binding"/>
    <property type="evidence" value="ECO:0007669"/>
    <property type="project" value="InterPro"/>
</dbReference>
<feature type="compositionally biased region" description="Low complexity" evidence="8">
    <location>
        <begin position="982"/>
        <end position="992"/>
    </location>
</feature>
<dbReference type="PANTHER" id="PTHR47969">
    <property type="entry name" value="CHROMOSOME-ASSOCIATED KINESIN KIF4A-RELATED"/>
    <property type="match status" value="1"/>
</dbReference>
<dbReference type="PANTHER" id="PTHR47969:SF15">
    <property type="entry name" value="CHROMOSOME-ASSOCIATED KINESIN KIF4A-RELATED"/>
    <property type="match status" value="1"/>
</dbReference>
<evidence type="ECO:0000256" key="7">
    <source>
        <dbReference type="SAM" id="Coils"/>
    </source>
</evidence>
<evidence type="ECO:0000313" key="11">
    <source>
        <dbReference type="Proteomes" id="UP001295423"/>
    </source>
</evidence>
<comment type="subcellular location">
    <subcellularLocation>
        <location evidence="1">Cytoplasm</location>
    </subcellularLocation>
</comment>
<feature type="region of interest" description="Disordered" evidence="8">
    <location>
        <begin position="875"/>
        <end position="1039"/>
    </location>
</feature>
<name>A0AAD2CUG1_9STRA</name>
<dbReference type="GO" id="GO:0007052">
    <property type="term" value="P:mitotic spindle organization"/>
    <property type="evidence" value="ECO:0007669"/>
    <property type="project" value="TreeGrafter"/>
</dbReference>
<feature type="domain" description="Kinesin motor" evidence="9">
    <location>
        <begin position="1"/>
        <end position="352"/>
    </location>
</feature>
<feature type="coiled-coil region" evidence="7">
    <location>
        <begin position="768"/>
        <end position="799"/>
    </location>
</feature>
<keyword evidence="4 6" id="KW-0067">ATP-binding</keyword>
<feature type="binding site" evidence="6">
    <location>
        <begin position="74"/>
        <end position="81"/>
    </location>
    <ligand>
        <name>ATP</name>
        <dbReference type="ChEBI" id="CHEBI:30616"/>
    </ligand>
</feature>
<dbReference type="SUPFAM" id="SSF52540">
    <property type="entry name" value="P-loop containing nucleoside triphosphate hydrolases"/>
    <property type="match status" value="1"/>
</dbReference>
<accession>A0AAD2CUG1</accession>
<dbReference type="Gene3D" id="3.40.850.10">
    <property type="entry name" value="Kinesin motor domain"/>
    <property type="match status" value="1"/>
</dbReference>
<feature type="compositionally biased region" description="Low complexity" evidence="8">
    <location>
        <begin position="911"/>
        <end position="924"/>
    </location>
</feature>
<dbReference type="GO" id="GO:0005875">
    <property type="term" value="C:microtubule associated complex"/>
    <property type="evidence" value="ECO:0007669"/>
    <property type="project" value="TreeGrafter"/>
</dbReference>
<dbReference type="PRINTS" id="PR00380">
    <property type="entry name" value="KINESINHEAVY"/>
</dbReference>
<dbReference type="GO" id="GO:0005524">
    <property type="term" value="F:ATP binding"/>
    <property type="evidence" value="ECO:0007669"/>
    <property type="project" value="UniProtKB-UniRule"/>
</dbReference>
<sequence length="1039" mass="115092">MDKLETSKRSKDCIELHTNPQIVTVDSPLQGVYDFTFDMVFDEYASQEDVYNECLSDVPCRIMNGVDCTVLAHGQSGTGKTHTMMGQGQGIEMAIRSAATGEGESAVSPMADQGALDCAQSEGMIPRTVAALFEEIRNQPKSVQCVVRCSYVEIYIEKIYDLLKPSSKDVHLAEGEDGEFSLTDAAEICCLEPKDIYALVARGDAYRKLSATKQNEDFGRSHAVLQIKVEQINRSTGTHRGSRLLMLDLAGSEQGRTKSSRQVENAVSMESRMVNGSFQSLYNTVRAELAKQGKQERVPPNAFSYVSKLTKLLRSSVGGNCYMACICTASPSSYSIGETVSTIKYGQKLRSLKNFPKPREALSFNLYQVRLEAAEREAVNLSKLTRVLAKECKSLKDSGEAKQPDDVWQAVTKIASSSQNESISDLIVFDTGDGQTLSPAEKKRLQIELQTNKATREKAEMKMRDYQSDVVSLRSENEILKKERERIEAELNDTKREVASLSNQNEELESALRTSEFREREAVGFLRQFRSFYVRLMKNKAAQGNGDVRQTLDDASRKIPGVADLGDILDVDQLMVQSGLLEKSEVGDDSNTANYVPSEHSMMRSKEEAEKAEKKELEVIKKTFGEQDLSAKNLTGVKRLESGMLSAYRQKLVESPAGKLAIQKESELEEQLIELSNKYISLQEAVTAEKALVEALSGRQGALGKLKSAQEMNGLRSELERKSNDLQAIIYKMNELHLVNKTMTEKVESREQQLTYLEEHLIDLQGRNRRLVIERQEGEKRLRQEKTEMKQQLDGMQIKLWQFDEDSPKTTGYWKLILPCAGEQVDLHSVPMEQRDTSNLAEEAARIIEMIPKDEVDEEDTKAFLESKAAIAEAQKTAAPTPLKAKVQIQPQSPIRVKPNSPPRSPLKFSAAAAAAEAPKAPKAQTSVSPSPQQPEKAALPKPHSPKPFSPQRLEPVSLPKQHSPKESKELSPPPKSDKASSRVSSVRARMAMWEKGGGAAGSGEAAPAVPPAFASSANRKFRPSTAGHDASGLRKQDD</sequence>
<dbReference type="Proteomes" id="UP001295423">
    <property type="component" value="Unassembled WGS sequence"/>
</dbReference>
<dbReference type="EMBL" id="CAKOGP040001447">
    <property type="protein sequence ID" value="CAJ1945681.1"/>
    <property type="molecule type" value="Genomic_DNA"/>
</dbReference>
<dbReference type="InterPro" id="IPR027417">
    <property type="entry name" value="P-loop_NTPase"/>
</dbReference>
<gene>
    <name evidence="10" type="ORF">CYCCA115_LOCUS9826</name>
</gene>
<keyword evidence="2" id="KW-0963">Cytoplasm</keyword>
<dbReference type="SMART" id="SM00129">
    <property type="entry name" value="KISc"/>
    <property type="match status" value="1"/>
</dbReference>
<dbReference type="InterPro" id="IPR036961">
    <property type="entry name" value="Kinesin_motor_dom_sf"/>
</dbReference>
<comment type="caution">
    <text evidence="10">The sequence shown here is derived from an EMBL/GenBank/DDBJ whole genome shotgun (WGS) entry which is preliminary data.</text>
</comment>
<dbReference type="InterPro" id="IPR027640">
    <property type="entry name" value="Kinesin-like_fam"/>
</dbReference>
<dbReference type="GO" id="GO:0005737">
    <property type="term" value="C:cytoplasm"/>
    <property type="evidence" value="ECO:0007669"/>
    <property type="project" value="UniProtKB-SubCell"/>
</dbReference>
<organism evidence="10 11">
    <name type="scientific">Cylindrotheca closterium</name>
    <dbReference type="NCBI Taxonomy" id="2856"/>
    <lineage>
        <taxon>Eukaryota</taxon>
        <taxon>Sar</taxon>
        <taxon>Stramenopiles</taxon>
        <taxon>Ochrophyta</taxon>
        <taxon>Bacillariophyta</taxon>
        <taxon>Bacillariophyceae</taxon>
        <taxon>Bacillariophycidae</taxon>
        <taxon>Bacillariales</taxon>
        <taxon>Bacillariaceae</taxon>
        <taxon>Cylindrotheca</taxon>
    </lineage>
</organism>
<comment type="similarity">
    <text evidence="6">Belongs to the TRAFAC class myosin-kinesin ATPase superfamily. Kinesin family.</text>
</comment>
<evidence type="ECO:0000256" key="6">
    <source>
        <dbReference type="PROSITE-ProRule" id="PRU00283"/>
    </source>
</evidence>
<evidence type="ECO:0000313" key="10">
    <source>
        <dbReference type="EMBL" id="CAJ1945681.1"/>
    </source>
</evidence>
<keyword evidence="3 6" id="KW-0547">Nucleotide-binding</keyword>
<reference evidence="10" key="1">
    <citation type="submission" date="2023-08" db="EMBL/GenBank/DDBJ databases">
        <authorList>
            <person name="Audoor S."/>
            <person name="Bilcke G."/>
        </authorList>
    </citation>
    <scope>NUCLEOTIDE SEQUENCE</scope>
</reference>